<dbReference type="InterPro" id="IPR011009">
    <property type="entry name" value="Kinase-like_dom_sf"/>
</dbReference>
<accession>A0A6A6DCE1</accession>
<evidence type="ECO:0000313" key="2">
    <source>
        <dbReference type="Proteomes" id="UP000800200"/>
    </source>
</evidence>
<name>A0A6A6DCE1_9PEZI</name>
<gene>
    <name evidence="1" type="ORF">K469DRAFT_721042</name>
</gene>
<dbReference type="EMBL" id="ML994695">
    <property type="protein sequence ID" value="KAF2177097.1"/>
    <property type="molecule type" value="Genomic_DNA"/>
</dbReference>
<organism evidence="1 2">
    <name type="scientific">Zopfia rhizophila CBS 207.26</name>
    <dbReference type="NCBI Taxonomy" id="1314779"/>
    <lineage>
        <taxon>Eukaryota</taxon>
        <taxon>Fungi</taxon>
        <taxon>Dikarya</taxon>
        <taxon>Ascomycota</taxon>
        <taxon>Pezizomycotina</taxon>
        <taxon>Dothideomycetes</taxon>
        <taxon>Dothideomycetes incertae sedis</taxon>
        <taxon>Zopfiaceae</taxon>
        <taxon>Zopfia</taxon>
    </lineage>
</organism>
<dbReference type="SUPFAM" id="SSF56112">
    <property type="entry name" value="Protein kinase-like (PK-like)"/>
    <property type="match status" value="1"/>
</dbReference>
<proteinExistence type="predicted"/>
<sequence length="231" mass="26841">MFDGQTLLERENIVEAFQHFDLAFDLIRSLFNRENLFFLPYLYHMMLPSRRIQRQEVFSHLLGFLYQMGQACFPQQHPIQQSITVLHHMSIQDRATSSGRSLQSIVDRLRVEFETDIPDEFELGSDAICALRRQLHTESPIQPVQDAYKLTSIAVWKFVNEVGILKLISPEHSKLPNVELENARSDRVSGWHHDLKPSNILVFQQPAIIWNVEDFGDAKVVDFVTEYSQSL</sequence>
<dbReference type="AlphaFoldDB" id="A0A6A6DCE1"/>
<keyword evidence="2" id="KW-1185">Reference proteome</keyword>
<protein>
    <recommendedName>
        <fullName evidence="3">Protein kinase domain-containing protein</fullName>
    </recommendedName>
</protein>
<evidence type="ECO:0000313" key="1">
    <source>
        <dbReference type="EMBL" id="KAF2177097.1"/>
    </source>
</evidence>
<reference evidence="1" key="1">
    <citation type="journal article" date="2020" name="Stud. Mycol.">
        <title>101 Dothideomycetes genomes: a test case for predicting lifestyles and emergence of pathogens.</title>
        <authorList>
            <person name="Haridas S."/>
            <person name="Albert R."/>
            <person name="Binder M."/>
            <person name="Bloem J."/>
            <person name="Labutti K."/>
            <person name="Salamov A."/>
            <person name="Andreopoulos B."/>
            <person name="Baker S."/>
            <person name="Barry K."/>
            <person name="Bills G."/>
            <person name="Bluhm B."/>
            <person name="Cannon C."/>
            <person name="Castanera R."/>
            <person name="Culley D."/>
            <person name="Daum C."/>
            <person name="Ezra D."/>
            <person name="Gonzalez J."/>
            <person name="Henrissat B."/>
            <person name="Kuo A."/>
            <person name="Liang C."/>
            <person name="Lipzen A."/>
            <person name="Lutzoni F."/>
            <person name="Magnuson J."/>
            <person name="Mondo S."/>
            <person name="Nolan M."/>
            <person name="Ohm R."/>
            <person name="Pangilinan J."/>
            <person name="Park H.-J."/>
            <person name="Ramirez L."/>
            <person name="Alfaro M."/>
            <person name="Sun H."/>
            <person name="Tritt A."/>
            <person name="Yoshinaga Y."/>
            <person name="Zwiers L.-H."/>
            <person name="Turgeon B."/>
            <person name="Goodwin S."/>
            <person name="Spatafora J."/>
            <person name="Crous P."/>
            <person name="Grigoriev I."/>
        </authorList>
    </citation>
    <scope>NUCLEOTIDE SEQUENCE</scope>
    <source>
        <strain evidence="1">CBS 207.26</strain>
    </source>
</reference>
<dbReference type="Proteomes" id="UP000800200">
    <property type="component" value="Unassembled WGS sequence"/>
</dbReference>
<evidence type="ECO:0008006" key="3">
    <source>
        <dbReference type="Google" id="ProtNLM"/>
    </source>
</evidence>
<dbReference type="OrthoDB" id="5986190at2759"/>